<evidence type="ECO:0000256" key="9">
    <source>
        <dbReference type="ARBA" id="ARBA00038276"/>
    </source>
</evidence>
<keyword evidence="5" id="KW-0479">Metal-binding</keyword>
<comment type="caution">
    <text evidence="11">The sequence shown here is derived from an EMBL/GenBank/DDBJ whole genome shotgun (WGS) entry which is preliminary data.</text>
</comment>
<evidence type="ECO:0000256" key="3">
    <source>
        <dbReference type="ARBA" id="ARBA00022679"/>
    </source>
</evidence>
<dbReference type="EMBL" id="LNQE01001024">
    <property type="protein sequence ID" value="KUG21751.1"/>
    <property type="molecule type" value="Genomic_DNA"/>
</dbReference>
<gene>
    <name evidence="11" type="ORF">ASZ90_008487</name>
</gene>
<protein>
    <recommendedName>
        <fullName evidence="10">Polymerase nucleotidyl transferase domain-containing protein</fullName>
    </recommendedName>
</protein>
<keyword evidence="2" id="KW-1277">Toxin-antitoxin system</keyword>
<evidence type="ECO:0000256" key="1">
    <source>
        <dbReference type="ARBA" id="ARBA00001946"/>
    </source>
</evidence>
<keyword evidence="4" id="KW-0548">Nucleotidyltransferase</keyword>
<dbReference type="AlphaFoldDB" id="A0A0W8FLJ7"/>
<keyword evidence="3" id="KW-0808">Transferase</keyword>
<dbReference type="InterPro" id="IPR052038">
    <property type="entry name" value="Type-VII_TA_antitoxin"/>
</dbReference>
<proteinExistence type="inferred from homology"/>
<organism evidence="11">
    <name type="scientific">hydrocarbon metagenome</name>
    <dbReference type="NCBI Taxonomy" id="938273"/>
    <lineage>
        <taxon>unclassified sequences</taxon>
        <taxon>metagenomes</taxon>
        <taxon>ecological metagenomes</taxon>
    </lineage>
</organism>
<evidence type="ECO:0000256" key="5">
    <source>
        <dbReference type="ARBA" id="ARBA00022723"/>
    </source>
</evidence>
<dbReference type="Gene3D" id="3.30.460.10">
    <property type="entry name" value="Beta Polymerase, domain 2"/>
    <property type="match status" value="1"/>
</dbReference>
<keyword evidence="7" id="KW-0067">ATP-binding</keyword>
<dbReference type="GO" id="GO:0046872">
    <property type="term" value="F:metal ion binding"/>
    <property type="evidence" value="ECO:0007669"/>
    <property type="project" value="UniProtKB-KW"/>
</dbReference>
<dbReference type="GO" id="GO:0016779">
    <property type="term" value="F:nucleotidyltransferase activity"/>
    <property type="evidence" value="ECO:0007669"/>
    <property type="project" value="UniProtKB-KW"/>
</dbReference>
<accession>A0A0W8FLJ7</accession>
<dbReference type="Pfam" id="PF01909">
    <property type="entry name" value="NTP_transf_2"/>
    <property type="match status" value="1"/>
</dbReference>
<evidence type="ECO:0000256" key="2">
    <source>
        <dbReference type="ARBA" id="ARBA00022649"/>
    </source>
</evidence>
<evidence type="ECO:0000256" key="8">
    <source>
        <dbReference type="ARBA" id="ARBA00022842"/>
    </source>
</evidence>
<sequence>MMYPQIEVPMDKIKDFCRKWKIKEFSLFGSVLREDFRPDSDIDVLVSFDVTVRWSLYDVVDMKDELKAIFMRDVDIVEMGAVRNPFRRRSIMTNREVLYAA</sequence>
<evidence type="ECO:0000256" key="7">
    <source>
        <dbReference type="ARBA" id="ARBA00022840"/>
    </source>
</evidence>
<dbReference type="SUPFAM" id="SSF81301">
    <property type="entry name" value="Nucleotidyltransferase"/>
    <property type="match status" value="1"/>
</dbReference>
<reference evidence="11" key="1">
    <citation type="journal article" date="2015" name="Proc. Natl. Acad. Sci. U.S.A.">
        <title>Networks of energetic and metabolic interactions define dynamics in microbial communities.</title>
        <authorList>
            <person name="Embree M."/>
            <person name="Liu J.K."/>
            <person name="Al-Bassam M.M."/>
            <person name="Zengler K."/>
        </authorList>
    </citation>
    <scope>NUCLEOTIDE SEQUENCE</scope>
</reference>
<evidence type="ECO:0000259" key="10">
    <source>
        <dbReference type="Pfam" id="PF01909"/>
    </source>
</evidence>
<name>A0A0W8FLJ7_9ZZZZ</name>
<evidence type="ECO:0000256" key="6">
    <source>
        <dbReference type="ARBA" id="ARBA00022741"/>
    </source>
</evidence>
<evidence type="ECO:0000313" key="11">
    <source>
        <dbReference type="EMBL" id="KUG21751.1"/>
    </source>
</evidence>
<comment type="similarity">
    <text evidence="9">Belongs to the MntA antitoxin family.</text>
</comment>
<keyword evidence="6" id="KW-0547">Nucleotide-binding</keyword>
<keyword evidence="8" id="KW-0460">Magnesium</keyword>
<evidence type="ECO:0000256" key="4">
    <source>
        <dbReference type="ARBA" id="ARBA00022695"/>
    </source>
</evidence>
<dbReference type="CDD" id="cd05403">
    <property type="entry name" value="NT_KNTase_like"/>
    <property type="match status" value="1"/>
</dbReference>
<dbReference type="PANTHER" id="PTHR33571">
    <property type="entry name" value="SSL8005 PROTEIN"/>
    <property type="match status" value="1"/>
</dbReference>
<feature type="domain" description="Polymerase nucleotidyl transferase" evidence="10">
    <location>
        <begin position="13"/>
        <end position="96"/>
    </location>
</feature>
<dbReference type="InterPro" id="IPR043519">
    <property type="entry name" value="NT_sf"/>
</dbReference>
<dbReference type="PANTHER" id="PTHR33571:SF12">
    <property type="entry name" value="BSL3053 PROTEIN"/>
    <property type="match status" value="1"/>
</dbReference>
<dbReference type="GO" id="GO:0005524">
    <property type="term" value="F:ATP binding"/>
    <property type="evidence" value="ECO:0007669"/>
    <property type="project" value="UniProtKB-KW"/>
</dbReference>
<dbReference type="InterPro" id="IPR002934">
    <property type="entry name" value="Polymerase_NTP_transf_dom"/>
</dbReference>
<comment type="cofactor">
    <cofactor evidence="1">
        <name>Mg(2+)</name>
        <dbReference type="ChEBI" id="CHEBI:18420"/>
    </cofactor>
</comment>